<dbReference type="Gene3D" id="2.160.20.80">
    <property type="entry name" value="E3 ubiquitin-protein ligase SopA"/>
    <property type="match status" value="1"/>
</dbReference>
<organism evidence="1">
    <name type="scientific">Methylophaga aminisulfidivorans</name>
    <dbReference type="NCBI Taxonomy" id="230105"/>
    <lineage>
        <taxon>Bacteria</taxon>
        <taxon>Pseudomonadati</taxon>
        <taxon>Pseudomonadota</taxon>
        <taxon>Gammaproteobacteria</taxon>
        <taxon>Thiotrichales</taxon>
        <taxon>Piscirickettsiaceae</taxon>
        <taxon>Methylophaga</taxon>
    </lineage>
</organism>
<name>A0A7C1ZTU9_9GAMM</name>
<accession>A0A7C1ZTU9</accession>
<sequence>MIQAKVAIGKRLEQTDFGNEEYNEVDFSHTRLEGSDLSKASFVSCKFNFASLKDCIFKLSCDQGSGNKLDQFNAAMFMFWFDTVFDLPDDFHRLIDSLISPWREKLSMMFDVEEP</sequence>
<comment type="caution">
    <text evidence="1">The sequence shown here is derived from an EMBL/GenBank/DDBJ whole genome shotgun (WGS) entry which is preliminary data.</text>
</comment>
<protein>
    <recommendedName>
        <fullName evidence="2">Pentapeptide repeat-containing protein</fullName>
    </recommendedName>
</protein>
<dbReference type="SUPFAM" id="SSF141571">
    <property type="entry name" value="Pentapeptide repeat-like"/>
    <property type="match status" value="1"/>
</dbReference>
<dbReference type="InterPro" id="IPR001646">
    <property type="entry name" value="5peptide_repeat"/>
</dbReference>
<dbReference type="Pfam" id="PF00805">
    <property type="entry name" value="Pentapeptide"/>
    <property type="match status" value="1"/>
</dbReference>
<evidence type="ECO:0000313" key="1">
    <source>
        <dbReference type="EMBL" id="HEC75485.1"/>
    </source>
</evidence>
<dbReference type="Proteomes" id="UP000886384">
    <property type="component" value="Unassembled WGS sequence"/>
</dbReference>
<proteinExistence type="predicted"/>
<dbReference type="AlphaFoldDB" id="A0A7C1ZTU9"/>
<evidence type="ECO:0008006" key="2">
    <source>
        <dbReference type="Google" id="ProtNLM"/>
    </source>
</evidence>
<gene>
    <name evidence="1" type="ORF">ENI26_14135</name>
</gene>
<dbReference type="EMBL" id="DRHY01000331">
    <property type="protein sequence ID" value="HEC75485.1"/>
    <property type="molecule type" value="Genomic_DNA"/>
</dbReference>
<reference evidence="1" key="1">
    <citation type="journal article" date="2020" name="mSystems">
        <title>Genome- and Community-Level Interaction Insights into Carbon Utilization and Element Cycling Functions of Hydrothermarchaeota in Hydrothermal Sediment.</title>
        <authorList>
            <person name="Zhou Z."/>
            <person name="Liu Y."/>
            <person name="Xu W."/>
            <person name="Pan J."/>
            <person name="Luo Z.H."/>
            <person name="Li M."/>
        </authorList>
    </citation>
    <scope>NUCLEOTIDE SEQUENCE [LARGE SCALE GENOMIC DNA]</scope>
    <source>
        <strain evidence="1">HyVt-380</strain>
    </source>
</reference>